<feature type="region of interest" description="Disordered" evidence="1">
    <location>
        <begin position="141"/>
        <end position="256"/>
    </location>
</feature>
<dbReference type="PROSITE" id="PS50222">
    <property type="entry name" value="EF_HAND_2"/>
    <property type="match status" value="2"/>
</dbReference>
<dbReference type="InterPro" id="IPR011992">
    <property type="entry name" value="EF-hand-dom_pair"/>
</dbReference>
<evidence type="ECO:0000259" key="3">
    <source>
        <dbReference type="PROSITE" id="PS50222"/>
    </source>
</evidence>
<dbReference type="EMBL" id="PKUQ01000055">
    <property type="protein sequence ID" value="PLW75033.1"/>
    <property type="molecule type" value="Genomic_DNA"/>
</dbReference>
<accession>A0A2N5XKI4</accession>
<dbReference type="GO" id="GO:0005509">
    <property type="term" value="F:calcium ion binding"/>
    <property type="evidence" value="ECO:0007669"/>
    <property type="project" value="InterPro"/>
</dbReference>
<dbReference type="Pfam" id="PF13202">
    <property type="entry name" value="EF-hand_5"/>
    <property type="match status" value="3"/>
</dbReference>
<sequence length="256" mass="27338">MKNFSKIALAVALIGGVSATALVVDSASARGWNGSGSEKGQQFKGRQGADRHGDRGARGGDIIKMLDADKDGTLTKEELTTGLAAKITDNDTNGDGAVSLEEFKAEWAKLTQDRMVRAYQKMDRDGNGSVTLEELSEPATAMFDRMDRNDDGIFDKADRPNRSDRADRQGRNGKGMRGEFGPQKGAQDGARNGSQNSPDNGQRGGNFQPSQFDPADAGPDFDGQPPQGPQPIQASYDLDDSDAPFGHPVPPVAQLR</sequence>
<gene>
    <name evidence="4" type="ORF">C0081_22300</name>
</gene>
<dbReference type="AlphaFoldDB" id="A0A2N5XKI4"/>
<dbReference type="SMART" id="SM00054">
    <property type="entry name" value="EFh"/>
    <property type="match status" value="3"/>
</dbReference>
<dbReference type="OrthoDB" id="5470953at2"/>
<evidence type="ECO:0000256" key="2">
    <source>
        <dbReference type="SAM" id="SignalP"/>
    </source>
</evidence>
<dbReference type="Gene3D" id="1.10.238.10">
    <property type="entry name" value="EF-hand"/>
    <property type="match status" value="2"/>
</dbReference>
<feature type="compositionally biased region" description="Polar residues" evidence="1">
    <location>
        <begin position="192"/>
        <end position="210"/>
    </location>
</feature>
<organism evidence="4 5">
    <name type="scientific">Cohaesibacter celericrescens</name>
    <dbReference type="NCBI Taxonomy" id="2067669"/>
    <lineage>
        <taxon>Bacteria</taxon>
        <taxon>Pseudomonadati</taxon>
        <taxon>Pseudomonadota</taxon>
        <taxon>Alphaproteobacteria</taxon>
        <taxon>Hyphomicrobiales</taxon>
        <taxon>Cohaesibacteraceae</taxon>
    </lineage>
</organism>
<name>A0A2N5XKI4_9HYPH</name>
<reference evidence="4 5" key="1">
    <citation type="submission" date="2018-01" db="EMBL/GenBank/DDBJ databases">
        <title>The draft genome sequence of Cohaesibacter sp. H1304.</title>
        <authorList>
            <person name="Wang N.-N."/>
            <person name="Du Z.-J."/>
        </authorList>
    </citation>
    <scope>NUCLEOTIDE SEQUENCE [LARGE SCALE GENOMIC DNA]</scope>
    <source>
        <strain evidence="4 5">H1304</strain>
    </source>
</reference>
<keyword evidence="2" id="KW-0732">Signal</keyword>
<dbReference type="PROSITE" id="PS00018">
    <property type="entry name" value="EF_HAND_1"/>
    <property type="match status" value="2"/>
</dbReference>
<feature type="compositionally biased region" description="Basic and acidic residues" evidence="1">
    <location>
        <begin position="47"/>
        <end position="58"/>
    </location>
</feature>
<feature type="domain" description="EF-hand" evidence="3">
    <location>
        <begin position="54"/>
        <end position="89"/>
    </location>
</feature>
<feature type="signal peptide" evidence="2">
    <location>
        <begin position="1"/>
        <end position="23"/>
    </location>
</feature>
<feature type="domain" description="EF-hand" evidence="3">
    <location>
        <begin position="110"/>
        <end position="145"/>
    </location>
</feature>
<keyword evidence="5" id="KW-1185">Reference proteome</keyword>
<dbReference type="Proteomes" id="UP000234881">
    <property type="component" value="Unassembled WGS sequence"/>
</dbReference>
<evidence type="ECO:0000313" key="4">
    <source>
        <dbReference type="EMBL" id="PLW75033.1"/>
    </source>
</evidence>
<dbReference type="InterPro" id="IPR002048">
    <property type="entry name" value="EF_hand_dom"/>
</dbReference>
<feature type="chain" id="PRO_5014633204" description="EF-hand domain-containing protein" evidence="2">
    <location>
        <begin position="24"/>
        <end position="256"/>
    </location>
</feature>
<dbReference type="SUPFAM" id="SSF47473">
    <property type="entry name" value="EF-hand"/>
    <property type="match status" value="1"/>
</dbReference>
<protein>
    <recommendedName>
        <fullName evidence="3">EF-hand domain-containing protein</fullName>
    </recommendedName>
</protein>
<evidence type="ECO:0000313" key="5">
    <source>
        <dbReference type="Proteomes" id="UP000234881"/>
    </source>
</evidence>
<feature type="compositionally biased region" description="Basic and acidic residues" evidence="1">
    <location>
        <begin position="144"/>
        <end position="170"/>
    </location>
</feature>
<feature type="compositionally biased region" description="Low complexity" evidence="1">
    <location>
        <begin position="211"/>
        <end position="225"/>
    </location>
</feature>
<dbReference type="RefSeq" id="WP_101535933.1">
    <property type="nucleotide sequence ID" value="NZ_PKUQ01000055.1"/>
</dbReference>
<feature type="compositionally biased region" description="Pro residues" evidence="1">
    <location>
        <begin position="247"/>
        <end position="256"/>
    </location>
</feature>
<evidence type="ECO:0000256" key="1">
    <source>
        <dbReference type="SAM" id="MobiDB-lite"/>
    </source>
</evidence>
<dbReference type="InterPro" id="IPR018247">
    <property type="entry name" value="EF_Hand_1_Ca_BS"/>
</dbReference>
<feature type="region of interest" description="Disordered" evidence="1">
    <location>
        <begin position="30"/>
        <end position="59"/>
    </location>
</feature>
<proteinExistence type="predicted"/>
<comment type="caution">
    <text evidence="4">The sequence shown here is derived from an EMBL/GenBank/DDBJ whole genome shotgun (WGS) entry which is preliminary data.</text>
</comment>